<proteinExistence type="predicted"/>
<keyword evidence="1" id="KW-1133">Transmembrane helix</keyword>
<keyword evidence="4" id="KW-1185">Reference proteome</keyword>
<keyword evidence="1" id="KW-0812">Transmembrane</keyword>
<evidence type="ECO:0000313" key="3">
    <source>
        <dbReference type="EMBL" id="ANF51813.1"/>
    </source>
</evidence>
<dbReference type="KEGG" id="chh:A0O34_15430"/>
<organism evidence="3 4">
    <name type="scientific">Chryseobacterium glaciei</name>
    <dbReference type="NCBI Taxonomy" id="1685010"/>
    <lineage>
        <taxon>Bacteria</taxon>
        <taxon>Pseudomonadati</taxon>
        <taxon>Bacteroidota</taxon>
        <taxon>Flavobacteriia</taxon>
        <taxon>Flavobacteriales</taxon>
        <taxon>Weeksellaceae</taxon>
        <taxon>Chryseobacterium group</taxon>
        <taxon>Chryseobacterium</taxon>
    </lineage>
</organism>
<reference evidence="3 4" key="1">
    <citation type="submission" date="2016-04" db="EMBL/GenBank/DDBJ databases">
        <title>Complete Genome Sequence of Chryseobacterium sp. IHBB 10212.</title>
        <authorList>
            <person name="Pal M."/>
            <person name="Swarnkar M.K."/>
            <person name="Kaushal K."/>
            <person name="Chhibber S."/>
            <person name="Singh A.K."/>
            <person name="Gulati A."/>
        </authorList>
    </citation>
    <scope>NUCLEOTIDE SEQUENCE [LARGE SCALE GENOMIC DNA]</scope>
    <source>
        <strain evidence="3 4">IHBB 10212</strain>
    </source>
</reference>
<dbReference type="AlphaFoldDB" id="A0A172XXS7"/>
<accession>A0A172XXS7</accession>
<dbReference type="InterPro" id="IPR025588">
    <property type="entry name" value="YcxB-like_C"/>
</dbReference>
<gene>
    <name evidence="3" type="ORF">A0O34_15430</name>
</gene>
<name>A0A172XXS7_9FLAO</name>
<dbReference type="Pfam" id="PF14317">
    <property type="entry name" value="YcxB"/>
    <property type="match status" value="1"/>
</dbReference>
<keyword evidence="1" id="KW-0472">Membrane</keyword>
<feature type="transmembrane region" description="Helical" evidence="1">
    <location>
        <begin position="21"/>
        <end position="40"/>
    </location>
</feature>
<feature type="domain" description="YcxB-like C-terminal" evidence="2">
    <location>
        <begin position="91"/>
        <end position="148"/>
    </location>
</feature>
<evidence type="ECO:0000259" key="2">
    <source>
        <dbReference type="Pfam" id="PF14317"/>
    </source>
</evidence>
<evidence type="ECO:0000313" key="4">
    <source>
        <dbReference type="Proteomes" id="UP000077824"/>
    </source>
</evidence>
<protein>
    <recommendedName>
        <fullName evidence="2">YcxB-like C-terminal domain-containing protein</fullName>
    </recommendedName>
</protein>
<sequence length="161" mass="19330">MTVKTQITFKDFWVFYLKSSLIRFFGFPIIAVLLFIFKGFLDGDEQDIFKNASIWLLVLWVFMTIRGYFSIKKAYYSDKKIQENISYTFVEDKIKTEGETFENDFHWNTVSRVKELKDWFLIYHSLQTMNMIPKKDFTKQEIVMLRTIIKNNGVKAKLRND</sequence>
<dbReference type="STRING" id="1685010.A0O34_15430"/>
<evidence type="ECO:0000256" key="1">
    <source>
        <dbReference type="SAM" id="Phobius"/>
    </source>
</evidence>
<dbReference type="OrthoDB" id="1249483at2"/>
<dbReference type="EMBL" id="CP015199">
    <property type="protein sequence ID" value="ANF51813.1"/>
    <property type="molecule type" value="Genomic_DNA"/>
</dbReference>
<dbReference type="RefSeq" id="WP_066756374.1">
    <property type="nucleotide sequence ID" value="NZ_CP015199.1"/>
</dbReference>
<dbReference type="Proteomes" id="UP000077824">
    <property type="component" value="Chromosome"/>
</dbReference>
<feature type="transmembrane region" description="Helical" evidence="1">
    <location>
        <begin position="52"/>
        <end position="71"/>
    </location>
</feature>